<dbReference type="CDD" id="cd00132">
    <property type="entry name" value="CRIB"/>
    <property type="match status" value="1"/>
</dbReference>
<dbReference type="Pfam" id="PF00786">
    <property type="entry name" value="PBD"/>
    <property type="match status" value="1"/>
</dbReference>
<protein>
    <recommendedName>
        <fullName evidence="2">CRIB domain-containing protein</fullName>
    </recommendedName>
</protein>
<gene>
    <name evidence="3" type="ORF">RND81_10G014800</name>
</gene>
<evidence type="ECO:0000259" key="2">
    <source>
        <dbReference type="PROSITE" id="PS50108"/>
    </source>
</evidence>
<dbReference type="PANTHER" id="PTHR47846">
    <property type="entry name" value="OS06G0681300 PROTEIN-RELATED"/>
    <property type="match status" value="1"/>
</dbReference>
<feature type="compositionally biased region" description="Low complexity" evidence="1">
    <location>
        <begin position="93"/>
        <end position="111"/>
    </location>
</feature>
<dbReference type="SMART" id="SM00285">
    <property type="entry name" value="PBD"/>
    <property type="match status" value="1"/>
</dbReference>
<dbReference type="PROSITE" id="PS50108">
    <property type="entry name" value="CRIB"/>
    <property type="match status" value="1"/>
</dbReference>
<proteinExistence type="predicted"/>
<dbReference type="Gene3D" id="3.90.810.10">
    <property type="entry name" value="CRIB domain"/>
    <property type="match status" value="1"/>
</dbReference>
<reference evidence="3" key="1">
    <citation type="submission" date="2024-03" db="EMBL/GenBank/DDBJ databases">
        <title>WGS assembly of Saponaria officinalis var. Norfolk2.</title>
        <authorList>
            <person name="Jenkins J."/>
            <person name="Shu S."/>
            <person name="Grimwood J."/>
            <person name="Barry K."/>
            <person name="Goodstein D."/>
            <person name="Schmutz J."/>
            <person name="Leebens-Mack J."/>
            <person name="Osbourn A."/>
        </authorList>
    </citation>
    <scope>NUCLEOTIDE SEQUENCE [LARGE SCALE GENOMIC DNA]</scope>
    <source>
        <strain evidence="3">JIC</strain>
    </source>
</reference>
<dbReference type="InterPro" id="IPR000095">
    <property type="entry name" value="CRIB_dom"/>
</dbReference>
<accession>A0AAW1HY38</accession>
<feature type="compositionally biased region" description="Low complexity" evidence="1">
    <location>
        <begin position="123"/>
        <end position="140"/>
    </location>
</feature>
<feature type="region of interest" description="Disordered" evidence="1">
    <location>
        <begin position="69"/>
        <end position="156"/>
    </location>
</feature>
<organism evidence="3 4">
    <name type="scientific">Saponaria officinalis</name>
    <name type="common">Common soapwort</name>
    <name type="synonym">Lychnis saponaria</name>
    <dbReference type="NCBI Taxonomy" id="3572"/>
    <lineage>
        <taxon>Eukaryota</taxon>
        <taxon>Viridiplantae</taxon>
        <taxon>Streptophyta</taxon>
        <taxon>Embryophyta</taxon>
        <taxon>Tracheophyta</taxon>
        <taxon>Spermatophyta</taxon>
        <taxon>Magnoliopsida</taxon>
        <taxon>eudicotyledons</taxon>
        <taxon>Gunneridae</taxon>
        <taxon>Pentapetalae</taxon>
        <taxon>Caryophyllales</taxon>
        <taxon>Caryophyllaceae</taxon>
        <taxon>Caryophylleae</taxon>
        <taxon>Saponaria</taxon>
    </lineage>
</organism>
<dbReference type="Proteomes" id="UP001443914">
    <property type="component" value="Unassembled WGS sequence"/>
</dbReference>
<dbReference type="EMBL" id="JBDFQZ010000010">
    <property type="protein sequence ID" value="KAK9681611.1"/>
    <property type="molecule type" value="Genomic_DNA"/>
</dbReference>
<evidence type="ECO:0000313" key="4">
    <source>
        <dbReference type="Proteomes" id="UP001443914"/>
    </source>
</evidence>
<name>A0AAW1HY38_SAPOF</name>
<dbReference type="PANTHER" id="PTHR47846:SF4">
    <property type="entry name" value="WASP-RELATED PROTEIN"/>
    <property type="match status" value="1"/>
</dbReference>
<sequence>MTTTKIKGICKGSFKYISHLFVVKERELEIGSPTDVKHVAHIGWDGTDGTSPSWMNDFKGGSEVAIRSVGSIGGSRDPTWSSQDFERTLGQQPSSARSSNAPPANMASMAMKQRRKKANSNNSSPKTSSARTSRSSKPKSMLSDSEEGNARRTLRL</sequence>
<dbReference type="InterPro" id="IPR036936">
    <property type="entry name" value="CRIB_dom_sf"/>
</dbReference>
<comment type="caution">
    <text evidence="3">The sequence shown here is derived from an EMBL/GenBank/DDBJ whole genome shotgun (WGS) entry which is preliminary data.</text>
</comment>
<feature type="domain" description="CRIB" evidence="2">
    <location>
        <begin position="30"/>
        <end position="43"/>
    </location>
</feature>
<keyword evidence="4" id="KW-1185">Reference proteome</keyword>
<dbReference type="AlphaFoldDB" id="A0AAW1HY38"/>
<evidence type="ECO:0000256" key="1">
    <source>
        <dbReference type="SAM" id="MobiDB-lite"/>
    </source>
</evidence>
<evidence type="ECO:0000313" key="3">
    <source>
        <dbReference type="EMBL" id="KAK9681611.1"/>
    </source>
</evidence>